<dbReference type="SUPFAM" id="SSF52540">
    <property type="entry name" value="P-loop containing nucleoside triphosphate hydrolases"/>
    <property type="match status" value="1"/>
</dbReference>
<dbReference type="PANTHER" id="PTHR23076">
    <property type="entry name" value="METALLOPROTEASE M41 FTSH"/>
    <property type="match status" value="1"/>
</dbReference>
<gene>
    <name evidence="2" type="ORF">MM50RIKEN_23790</name>
</gene>
<reference evidence="2" key="1">
    <citation type="submission" date="2020-09" db="EMBL/GenBank/DDBJ databases">
        <title>New species isolated from human feces.</title>
        <authorList>
            <person name="Kitahara M."/>
            <person name="Shigeno Y."/>
            <person name="Shime M."/>
            <person name="Matsumoto Y."/>
            <person name="Nakamura S."/>
            <person name="Motooka D."/>
            <person name="Fukuoka S."/>
            <person name="Nishikawa H."/>
            <person name="Benno Y."/>
        </authorList>
    </citation>
    <scope>NUCLEOTIDE SEQUENCE</scope>
    <source>
        <strain evidence="2">MM50</strain>
    </source>
</reference>
<dbReference type="InterPro" id="IPR003593">
    <property type="entry name" value="AAA+_ATPase"/>
</dbReference>
<proteinExistence type="predicted"/>
<dbReference type="Pfam" id="PF01434">
    <property type="entry name" value="Peptidase_M41"/>
    <property type="match status" value="1"/>
</dbReference>
<dbReference type="KEGG" id="vcop:MM50RIKEN_23790"/>
<dbReference type="EMBL" id="AP023418">
    <property type="protein sequence ID" value="BCK82616.1"/>
    <property type="molecule type" value="Genomic_DNA"/>
</dbReference>
<evidence type="ECO:0000313" key="2">
    <source>
        <dbReference type="EMBL" id="BCK82616.1"/>
    </source>
</evidence>
<sequence>MNAFDKVIGYKAIKRELLQLCDMLRNREIYEEMGVRLPHGLLLYGDPGLGKTLLARCFVEESGLHTITVRRDKSGDAFIDGITQAFASAKTKAPSIVLLDDMDKFANEDNTHCDAPEYAAVQAGIDDVKDAGVFVIATANDIRKLPSSLRRSGRFDRKIGLRAPTASDAEEIITHYLKTKRVSDSVNMEDLTRMMCYNSCAELETILNEAAVRAAFARKTGIDMEDMVSVVLKQQYGAQEDMPRVSDEVIEKVALHEAGHLVVCEALCPGSVGFASLLPSDENRCGGFIHCCKGVSDSQSAIIALGGKAAVEMRYAGQVAEGCSDDIACAVNCIREAAAKEGALGFSLLNVESDSSSNMSESLNARSEAAVQAELERYYGKARALLAQNEAFLKEITEALVMKKTLLYSEIQAIRSATVKRNPAVTCEAASRYDAAEIENFPPEDPEEAMRQKILRKLEEAERRRCS</sequence>
<dbReference type="SUPFAM" id="SSF140990">
    <property type="entry name" value="FtsH protease domain-like"/>
    <property type="match status" value="1"/>
</dbReference>
<dbReference type="PANTHER" id="PTHR23076:SF37">
    <property type="entry name" value="ATP-DEPENDENT ZINC METALLOPROTEASE FTSH 4, MITOCHONDRIAL"/>
    <property type="match status" value="1"/>
</dbReference>
<evidence type="ECO:0000259" key="1">
    <source>
        <dbReference type="SMART" id="SM00382"/>
    </source>
</evidence>
<dbReference type="GO" id="GO:0045037">
    <property type="term" value="P:protein import into chloroplast stroma"/>
    <property type="evidence" value="ECO:0007669"/>
    <property type="project" value="TreeGrafter"/>
</dbReference>
<dbReference type="Gene3D" id="1.10.8.60">
    <property type="match status" value="1"/>
</dbReference>
<keyword evidence="3" id="KW-1185">Reference proteome</keyword>
<dbReference type="Proteomes" id="UP000681035">
    <property type="component" value="Chromosome"/>
</dbReference>
<dbReference type="InterPro" id="IPR037219">
    <property type="entry name" value="Peptidase_M41-like"/>
</dbReference>
<dbReference type="Pfam" id="PF00004">
    <property type="entry name" value="AAA"/>
    <property type="match status" value="1"/>
</dbReference>
<dbReference type="GO" id="GO:0004176">
    <property type="term" value="F:ATP-dependent peptidase activity"/>
    <property type="evidence" value="ECO:0007669"/>
    <property type="project" value="InterPro"/>
</dbReference>
<dbReference type="InterPro" id="IPR000642">
    <property type="entry name" value="Peptidase_M41"/>
</dbReference>
<dbReference type="GO" id="GO:0004222">
    <property type="term" value="F:metalloendopeptidase activity"/>
    <property type="evidence" value="ECO:0007669"/>
    <property type="project" value="InterPro"/>
</dbReference>
<dbReference type="Gene3D" id="3.40.50.300">
    <property type="entry name" value="P-loop containing nucleotide triphosphate hydrolases"/>
    <property type="match status" value="1"/>
</dbReference>
<dbReference type="GO" id="GO:0005524">
    <property type="term" value="F:ATP binding"/>
    <property type="evidence" value="ECO:0007669"/>
    <property type="project" value="InterPro"/>
</dbReference>
<dbReference type="Gene3D" id="1.20.58.760">
    <property type="entry name" value="Peptidase M41"/>
    <property type="match status" value="1"/>
</dbReference>
<dbReference type="CDD" id="cd19481">
    <property type="entry name" value="RecA-like_protease"/>
    <property type="match status" value="1"/>
</dbReference>
<accession>A0A810QA96</accession>
<dbReference type="SMART" id="SM00382">
    <property type="entry name" value="AAA"/>
    <property type="match status" value="1"/>
</dbReference>
<name>A0A810QA96_9FIRM</name>
<dbReference type="GO" id="GO:0016887">
    <property type="term" value="F:ATP hydrolysis activity"/>
    <property type="evidence" value="ECO:0007669"/>
    <property type="project" value="InterPro"/>
</dbReference>
<dbReference type="InterPro" id="IPR003959">
    <property type="entry name" value="ATPase_AAA_core"/>
</dbReference>
<dbReference type="RefSeq" id="WP_213541169.1">
    <property type="nucleotide sequence ID" value="NZ_AP023418.1"/>
</dbReference>
<organism evidence="2 3">
    <name type="scientific">Vescimonas coprocola</name>
    <dbReference type="NCBI Taxonomy" id="2714355"/>
    <lineage>
        <taxon>Bacteria</taxon>
        <taxon>Bacillati</taxon>
        <taxon>Bacillota</taxon>
        <taxon>Clostridia</taxon>
        <taxon>Eubacteriales</taxon>
        <taxon>Oscillospiraceae</taxon>
        <taxon>Vescimonas</taxon>
    </lineage>
</organism>
<dbReference type="InterPro" id="IPR027417">
    <property type="entry name" value="P-loop_NTPase"/>
</dbReference>
<dbReference type="AlphaFoldDB" id="A0A810QA96"/>
<protein>
    <recommendedName>
        <fullName evidence="1">AAA+ ATPase domain-containing protein</fullName>
    </recommendedName>
</protein>
<evidence type="ECO:0000313" key="3">
    <source>
        <dbReference type="Proteomes" id="UP000681035"/>
    </source>
</evidence>
<dbReference type="GO" id="GO:0006508">
    <property type="term" value="P:proteolysis"/>
    <property type="evidence" value="ECO:0007669"/>
    <property type="project" value="InterPro"/>
</dbReference>
<feature type="domain" description="AAA+ ATPase" evidence="1">
    <location>
        <begin position="37"/>
        <end position="165"/>
    </location>
</feature>